<dbReference type="PANTHER" id="PTHR13166:SF7">
    <property type="entry name" value="LYR MOTIF-CONTAINING PROTEIN 4"/>
    <property type="match status" value="1"/>
</dbReference>
<dbReference type="AlphaFoldDB" id="A0AAV7ZYG7"/>
<evidence type="ECO:0000313" key="2">
    <source>
        <dbReference type="Proteomes" id="UP001146793"/>
    </source>
</evidence>
<dbReference type="GO" id="GO:0005739">
    <property type="term" value="C:mitochondrion"/>
    <property type="evidence" value="ECO:0007669"/>
    <property type="project" value="TreeGrafter"/>
</dbReference>
<reference evidence="1" key="1">
    <citation type="submission" date="2022-08" db="EMBL/GenBank/DDBJ databases">
        <title>Novel sulphate-reducing endosymbionts in the free-living metamonad Anaeramoeba.</title>
        <authorList>
            <person name="Jerlstrom-Hultqvist J."/>
            <person name="Cepicka I."/>
            <person name="Gallot-Lavallee L."/>
            <person name="Salas-Leiva D."/>
            <person name="Curtis B.A."/>
            <person name="Zahonova K."/>
            <person name="Pipaliya S."/>
            <person name="Dacks J."/>
            <person name="Roger A.J."/>
        </authorList>
    </citation>
    <scope>NUCLEOTIDE SEQUENCE</scope>
    <source>
        <strain evidence="1">Busselton2</strain>
    </source>
</reference>
<organism evidence="1 2">
    <name type="scientific">Anaeramoeba flamelloides</name>
    <dbReference type="NCBI Taxonomy" id="1746091"/>
    <lineage>
        <taxon>Eukaryota</taxon>
        <taxon>Metamonada</taxon>
        <taxon>Anaeramoebidae</taxon>
        <taxon>Anaeramoeba</taxon>
    </lineage>
</organism>
<accession>A0AAV7ZYG7</accession>
<dbReference type="Proteomes" id="UP001146793">
    <property type="component" value="Unassembled WGS sequence"/>
</dbReference>
<comment type="caution">
    <text evidence="1">The sequence shown here is derived from an EMBL/GenBank/DDBJ whole genome shotgun (WGS) entry which is preliminary data.</text>
</comment>
<dbReference type="GO" id="GO:0016226">
    <property type="term" value="P:iron-sulfur cluster assembly"/>
    <property type="evidence" value="ECO:0007669"/>
    <property type="project" value="TreeGrafter"/>
</dbReference>
<name>A0AAV7ZYG7_9EUKA</name>
<dbReference type="EMBL" id="JANTQA010000023">
    <property type="protein sequence ID" value="KAJ3445826.1"/>
    <property type="molecule type" value="Genomic_DNA"/>
</dbReference>
<dbReference type="InterPro" id="IPR051522">
    <property type="entry name" value="ISC_assembly_LYR"/>
</dbReference>
<evidence type="ECO:0000313" key="1">
    <source>
        <dbReference type="EMBL" id="KAJ3445826.1"/>
    </source>
</evidence>
<gene>
    <name evidence="1" type="ORF">M0812_11713</name>
</gene>
<sequence>MSLTLPTQKTFSYIRNTTTLLKNHFSKITTKQLKELKKKTSEEASKFTNYNFREYFKERSNEMFDEFLSKNEASVEQLTQFYDDRLTEYEMIKRQALIGKLYPEQKFVTEN</sequence>
<protein>
    <submittedName>
        <fullName evidence="1">Uncharacterized protein</fullName>
    </submittedName>
</protein>
<proteinExistence type="predicted"/>
<dbReference type="PANTHER" id="PTHR13166">
    <property type="entry name" value="PROTEIN C6ORF149"/>
    <property type="match status" value="1"/>
</dbReference>
<dbReference type="GO" id="GO:1990221">
    <property type="term" value="C:L-cysteine desulfurase complex"/>
    <property type="evidence" value="ECO:0007669"/>
    <property type="project" value="TreeGrafter"/>
</dbReference>